<organism evidence="7 8">
    <name type="scientific">Flavobacterium profundi</name>
    <dbReference type="NCBI Taxonomy" id="1774945"/>
    <lineage>
        <taxon>Bacteria</taxon>
        <taxon>Pseudomonadati</taxon>
        <taxon>Bacteroidota</taxon>
        <taxon>Flavobacteriia</taxon>
        <taxon>Flavobacteriales</taxon>
        <taxon>Flavobacteriaceae</taxon>
        <taxon>Flavobacterium</taxon>
    </lineage>
</organism>
<dbReference type="InterPro" id="IPR011990">
    <property type="entry name" value="TPR-like_helical_dom_sf"/>
</dbReference>
<dbReference type="Pfam" id="PF13424">
    <property type="entry name" value="TPR_12"/>
    <property type="match status" value="1"/>
</dbReference>
<dbReference type="GO" id="GO:0000155">
    <property type="term" value="F:phosphorelay sensor kinase activity"/>
    <property type="evidence" value="ECO:0007669"/>
    <property type="project" value="InterPro"/>
</dbReference>
<dbReference type="CDD" id="cd16917">
    <property type="entry name" value="HATPase_UhpB-NarQ-NarX-like"/>
    <property type="match status" value="1"/>
</dbReference>
<reference evidence="8" key="1">
    <citation type="submission" date="2019-05" db="EMBL/GenBank/DDBJ databases">
        <title>Flavobacterium profundi sp. nov., isolated from a deep-sea seamount.</title>
        <authorList>
            <person name="Zhang D.-C."/>
        </authorList>
    </citation>
    <scope>NUCLEOTIDE SEQUENCE [LARGE SCALE GENOMIC DNA]</scope>
    <source>
        <strain evidence="8">TP390</strain>
    </source>
</reference>
<evidence type="ECO:0000256" key="5">
    <source>
        <dbReference type="SAM" id="Phobius"/>
    </source>
</evidence>
<gene>
    <name evidence="7" type="ORF">GOQ30_17670</name>
</gene>
<evidence type="ECO:0000256" key="2">
    <source>
        <dbReference type="ARBA" id="ARBA00022777"/>
    </source>
</evidence>
<feature type="transmembrane region" description="Helical" evidence="5">
    <location>
        <begin position="418"/>
        <end position="437"/>
    </location>
</feature>
<dbReference type="PANTHER" id="PTHR24421">
    <property type="entry name" value="NITRATE/NITRITE SENSOR PROTEIN NARX-RELATED"/>
    <property type="match status" value="1"/>
</dbReference>
<dbReference type="PROSITE" id="PS50005">
    <property type="entry name" value="TPR"/>
    <property type="match status" value="1"/>
</dbReference>
<dbReference type="SMART" id="SM00028">
    <property type="entry name" value="TPR"/>
    <property type="match status" value="3"/>
</dbReference>
<dbReference type="InterPro" id="IPR050482">
    <property type="entry name" value="Sensor_HK_TwoCompSys"/>
</dbReference>
<dbReference type="GO" id="GO:0016020">
    <property type="term" value="C:membrane"/>
    <property type="evidence" value="ECO:0007669"/>
    <property type="project" value="InterPro"/>
</dbReference>
<dbReference type="GO" id="GO:0046983">
    <property type="term" value="F:protein dimerization activity"/>
    <property type="evidence" value="ECO:0007669"/>
    <property type="project" value="InterPro"/>
</dbReference>
<dbReference type="Gene3D" id="1.25.40.10">
    <property type="entry name" value="Tetratricopeptide repeat domain"/>
    <property type="match status" value="3"/>
</dbReference>
<comment type="caution">
    <text evidence="7">The sequence shown here is derived from an EMBL/GenBank/DDBJ whole genome shotgun (WGS) entry which is preliminary data.</text>
</comment>
<dbReference type="Pfam" id="PF02518">
    <property type="entry name" value="HATPase_c"/>
    <property type="match status" value="1"/>
</dbReference>
<evidence type="ECO:0000313" key="8">
    <source>
        <dbReference type="Proteomes" id="UP000431264"/>
    </source>
</evidence>
<evidence type="ECO:0000313" key="7">
    <source>
        <dbReference type="EMBL" id="MVO11005.1"/>
    </source>
</evidence>
<keyword evidence="1" id="KW-0808">Transferase</keyword>
<dbReference type="Gene3D" id="1.20.5.1930">
    <property type="match status" value="1"/>
</dbReference>
<dbReference type="SUPFAM" id="SSF48452">
    <property type="entry name" value="TPR-like"/>
    <property type="match status" value="2"/>
</dbReference>
<accession>A0A6I4IW38</accession>
<dbReference type="InterPro" id="IPR036890">
    <property type="entry name" value="HATPase_C_sf"/>
</dbReference>
<dbReference type="InterPro" id="IPR005467">
    <property type="entry name" value="His_kinase_dom"/>
</dbReference>
<dbReference type="InterPro" id="IPR019734">
    <property type="entry name" value="TPR_rpt"/>
</dbReference>
<dbReference type="Proteomes" id="UP000431264">
    <property type="component" value="Unassembled WGS sequence"/>
</dbReference>
<dbReference type="SUPFAM" id="SSF55874">
    <property type="entry name" value="ATPase domain of HSP90 chaperone/DNA topoisomerase II/histidine kinase"/>
    <property type="match status" value="1"/>
</dbReference>
<keyword evidence="8" id="KW-1185">Reference proteome</keyword>
<evidence type="ECO:0000256" key="1">
    <source>
        <dbReference type="ARBA" id="ARBA00022679"/>
    </source>
</evidence>
<keyword evidence="3" id="KW-0902">Two-component regulatory system</keyword>
<evidence type="ECO:0000256" key="4">
    <source>
        <dbReference type="PROSITE-ProRule" id="PRU00339"/>
    </source>
</evidence>
<feature type="repeat" description="TPR" evidence="4">
    <location>
        <begin position="235"/>
        <end position="268"/>
    </location>
</feature>
<evidence type="ECO:0000259" key="6">
    <source>
        <dbReference type="PROSITE" id="PS50109"/>
    </source>
</evidence>
<dbReference type="AlphaFoldDB" id="A0A6I4IW38"/>
<dbReference type="InterPro" id="IPR003594">
    <property type="entry name" value="HATPase_dom"/>
</dbReference>
<evidence type="ECO:0000256" key="3">
    <source>
        <dbReference type="ARBA" id="ARBA00023012"/>
    </source>
</evidence>
<dbReference type="Gene3D" id="3.30.565.10">
    <property type="entry name" value="Histidine kinase-like ATPase, C-terminal domain"/>
    <property type="match status" value="1"/>
</dbReference>
<keyword evidence="5" id="KW-1133">Transmembrane helix</keyword>
<sequence>MKKIILILLFLQFISCSDGKNQELILDAQNQKINNYLSLAQKETISKEMRIRFGDLAYQAIKGQKNDSITRRNYFKVANRYFPLYELEKYKKVTNEVLALGRASKDSATVAKALYYLGDYFFENAKNDSAYWYYNNAEKIYNKIDDKENLANTILHKAYVLLYEKDFLGSETATIKALDISLNISDKLLVYQCYGNLGSALSGLGNYEKALYYHEKALSQIEKLKDNYLYEDFKAQTFHNIGLVYQNNNQYKKALENFSEGLKIENLLKKQPVLYSALLDNYAYCKFKLNNDEGYDELNRALFLRDSINNIAGIIKSKIHLTEYYLSKANKTKALQLNNEAYTLADKSNYNKEILKTLDLYTKIDPSNGLKYAQKYIKLSDSLNDLERATRNKLARIEYETDEIIHENLEISSEKKTILTVSILVAFIGALLFVILFQRAKQKELLFTQEQQKANEEIYQLMLDQQTKIDEVKNIEKNRIARELHDGIMNKLASTRLNLFVLTKRNDEETIKKCIGHINEIQNIEKEVRVIAHELSNDTFSEKGNFKTILTELLTEQNELYPANCIYEIDKDIVWENIDIEIKMNLYRILQEALNNCNKYANAENIYINIDKQEKIVTLQIIDDGEGFNTNKAKKGIGMKNMFQRTESVKGDFDITSEIGKGTKIIIKLPIN</sequence>
<keyword evidence="4" id="KW-0802">TPR repeat</keyword>
<dbReference type="OrthoDB" id="977000at2"/>
<dbReference type="Pfam" id="PF07730">
    <property type="entry name" value="HisKA_3"/>
    <property type="match status" value="1"/>
</dbReference>
<name>A0A6I4IW38_9FLAO</name>
<proteinExistence type="predicted"/>
<dbReference type="PROSITE" id="PS50109">
    <property type="entry name" value="HIS_KIN"/>
    <property type="match status" value="1"/>
</dbReference>
<feature type="domain" description="Histidine kinase" evidence="6">
    <location>
        <begin position="586"/>
        <end position="672"/>
    </location>
</feature>
<dbReference type="InterPro" id="IPR011712">
    <property type="entry name" value="Sig_transdc_His_kin_sub3_dim/P"/>
</dbReference>
<dbReference type="RefSeq" id="WP_140999416.1">
    <property type="nucleotide sequence ID" value="NZ_VDCZ01000019.1"/>
</dbReference>
<keyword evidence="5" id="KW-0812">Transmembrane</keyword>
<protein>
    <submittedName>
        <fullName evidence="7">Tetratricopeptide repeat protein</fullName>
    </submittedName>
</protein>
<dbReference type="EMBL" id="WQLW01000019">
    <property type="protein sequence ID" value="MVO11005.1"/>
    <property type="molecule type" value="Genomic_DNA"/>
</dbReference>
<keyword evidence="5" id="KW-0472">Membrane</keyword>
<keyword evidence="2" id="KW-0418">Kinase</keyword>